<sequence>MKATVGLGSNMGDRLANLQFAIDSLNATVGTQVHSISPVYETDPVGGPAQDDYLNAVAVLKTILSPEQLLDATQQIELSAHRERNEHWGPRTLDLDLLAMDDLTLNSQNLVLPHPRAHERGFVLLPWSTLDPNFMIPGLRSVAELLAEVDINGVRPRPDLTLVVTQ</sequence>
<dbReference type="SUPFAM" id="SSF55083">
    <property type="entry name" value="6-hydroxymethyl-7,8-dihydropterin pyrophosphokinase, HPPK"/>
    <property type="match status" value="1"/>
</dbReference>
<comment type="caution">
    <text evidence="9">The sequence shown here is derived from an EMBL/GenBank/DDBJ whole genome shotgun (WGS) entry which is preliminary data.</text>
</comment>
<evidence type="ECO:0000256" key="3">
    <source>
        <dbReference type="ARBA" id="ARBA00022679"/>
    </source>
</evidence>
<dbReference type="GO" id="GO:0016301">
    <property type="term" value="F:kinase activity"/>
    <property type="evidence" value="ECO:0007669"/>
    <property type="project" value="UniProtKB-KW"/>
</dbReference>
<protein>
    <recommendedName>
        <fullName evidence="2">2-amino-4-hydroxy-6-hydroxymethyldihydropteridine diphosphokinase</fullName>
        <ecNumber evidence="2">2.7.6.3</ecNumber>
    </recommendedName>
</protein>
<dbReference type="GO" id="GO:0003848">
    <property type="term" value="F:2-amino-4-hydroxy-6-hydroxymethyldihydropteridine diphosphokinase activity"/>
    <property type="evidence" value="ECO:0007669"/>
    <property type="project" value="UniProtKB-EC"/>
</dbReference>
<keyword evidence="7" id="KW-0289">Folate biosynthesis</keyword>
<proteinExistence type="predicted"/>
<keyword evidence="5" id="KW-0418">Kinase</keyword>
<name>A0A094Q3S8_9ZZZZ</name>
<dbReference type="Pfam" id="PF01288">
    <property type="entry name" value="HPPK"/>
    <property type="match status" value="1"/>
</dbReference>
<evidence type="ECO:0000259" key="8">
    <source>
        <dbReference type="PROSITE" id="PS00794"/>
    </source>
</evidence>
<evidence type="ECO:0000256" key="7">
    <source>
        <dbReference type="ARBA" id="ARBA00022909"/>
    </source>
</evidence>
<dbReference type="PROSITE" id="PS00794">
    <property type="entry name" value="HPPK"/>
    <property type="match status" value="1"/>
</dbReference>
<comment type="pathway">
    <text evidence="1">Cofactor biosynthesis; tetrahydrofolate biosynthesis; 2-amino-4-hydroxy-6-hydroxymethyl-7,8-dihydropteridine diphosphate from 7,8-dihydroneopterin triphosphate: step 4/4.</text>
</comment>
<dbReference type="AlphaFoldDB" id="A0A094Q3S8"/>
<dbReference type="GO" id="GO:0005524">
    <property type="term" value="F:ATP binding"/>
    <property type="evidence" value="ECO:0007669"/>
    <property type="project" value="UniProtKB-KW"/>
</dbReference>
<dbReference type="CDD" id="cd00483">
    <property type="entry name" value="HPPK"/>
    <property type="match status" value="1"/>
</dbReference>
<gene>
    <name evidence="9" type="ORF">GM51_7615</name>
</gene>
<dbReference type="NCBIfam" id="TIGR01498">
    <property type="entry name" value="folK"/>
    <property type="match status" value="1"/>
</dbReference>
<dbReference type="UniPathway" id="UPA00077">
    <property type="reaction ID" value="UER00155"/>
</dbReference>
<dbReference type="GO" id="GO:0046654">
    <property type="term" value="P:tetrahydrofolate biosynthetic process"/>
    <property type="evidence" value="ECO:0007669"/>
    <property type="project" value="UniProtKB-UniPathway"/>
</dbReference>
<keyword evidence="6" id="KW-0067">ATP-binding</keyword>
<evidence type="ECO:0000256" key="4">
    <source>
        <dbReference type="ARBA" id="ARBA00022741"/>
    </source>
</evidence>
<accession>A0A094Q3S8</accession>
<dbReference type="EMBL" id="JNSL01000038">
    <property type="protein sequence ID" value="KGA18800.1"/>
    <property type="molecule type" value="Genomic_DNA"/>
</dbReference>
<dbReference type="PANTHER" id="PTHR43071:SF1">
    <property type="entry name" value="2-AMINO-4-HYDROXY-6-HYDROXYMETHYLDIHYDROPTERIDINE PYROPHOSPHOKINASE"/>
    <property type="match status" value="1"/>
</dbReference>
<keyword evidence="4" id="KW-0547">Nucleotide-binding</keyword>
<dbReference type="InterPro" id="IPR035907">
    <property type="entry name" value="Hppk_sf"/>
</dbReference>
<keyword evidence="3" id="KW-0808">Transferase</keyword>
<evidence type="ECO:0000256" key="5">
    <source>
        <dbReference type="ARBA" id="ARBA00022777"/>
    </source>
</evidence>
<organism evidence="9">
    <name type="scientific">freshwater metagenome</name>
    <dbReference type="NCBI Taxonomy" id="449393"/>
    <lineage>
        <taxon>unclassified sequences</taxon>
        <taxon>metagenomes</taxon>
        <taxon>ecological metagenomes</taxon>
    </lineage>
</organism>
<dbReference type="Gene3D" id="3.30.70.560">
    <property type="entry name" value="7,8-Dihydro-6-hydroxymethylpterin-pyrophosphokinase HPPK"/>
    <property type="match status" value="1"/>
</dbReference>
<dbReference type="GO" id="GO:0046656">
    <property type="term" value="P:folic acid biosynthetic process"/>
    <property type="evidence" value="ECO:0007669"/>
    <property type="project" value="UniProtKB-KW"/>
</dbReference>
<evidence type="ECO:0000313" key="9">
    <source>
        <dbReference type="EMBL" id="KGA18800.1"/>
    </source>
</evidence>
<dbReference type="InterPro" id="IPR000550">
    <property type="entry name" value="Hppk"/>
</dbReference>
<evidence type="ECO:0000256" key="6">
    <source>
        <dbReference type="ARBA" id="ARBA00022840"/>
    </source>
</evidence>
<dbReference type="EC" id="2.7.6.3" evidence="2"/>
<feature type="domain" description="7,8-dihydro-6-hydroxymethylpterin-pyrophosphokinase" evidence="8">
    <location>
        <begin position="87"/>
        <end position="98"/>
    </location>
</feature>
<evidence type="ECO:0000256" key="1">
    <source>
        <dbReference type="ARBA" id="ARBA00005051"/>
    </source>
</evidence>
<reference evidence="9" key="1">
    <citation type="submission" date="2014-06" db="EMBL/GenBank/DDBJ databases">
        <title>Key roles for freshwater Actinobacteria revealed by deep metagenomic sequencing.</title>
        <authorList>
            <person name="Ghai R."/>
            <person name="Mizuno C.M."/>
            <person name="Picazo A."/>
            <person name="Camacho A."/>
            <person name="Rodriguez-Valera F."/>
        </authorList>
    </citation>
    <scope>NUCLEOTIDE SEQUENCE</scope>
</reference>
<dbReference type="PANTHER" id="PTHR43071">
    <property type="entry name" value="2-AMINO-4-HYDROXY-6-HYDROXYMETHYLDIHYDROPTERIDINE PYROPHOSPHOKINASE"/>
    <property type="match status" value="1"/>
</dbReference>
<evidence type="ECO:0000256" key="2">
    <source>
        <dbReference type="ARBA" id="ARBA00013253"/>
    </source>
</evidence>